<dbReference type="Gene3D" id="1.10.630.10">
    <property type="entry name" value="Cytochrome P450"/>
    <property type="match status" value="1"/>
</dbReference>
<comment type="catalytic activity">
    <reaction evidence="16">
        <text>32-oxolanosterol + reduced [NADPH--hemoprotein reductase] + O2 = 4,4-dimethyl-5alpha-cholesta-8,14,24-trien-3beta-ol + formate + oxidized [NADPH--hemoprotein reductase] + H2O + 2 H(+)</text>
        <dbReference type="Rhea" id="RHEA:75111"/>
        <dbReference type="Rhea" id="RHEA-COMP:11964"/>
        <dbReference type="Rhea" id="RHEA-COMP:11965"/>
        <dbReference type="ChEBI" id="CHEBI:15377"/>
        <dbReference type="ChEBI" id="CHEBI:15378"/>
        <dbReference type="ChEBI" id="CHEBI:15379"/>
        <dbReference type="ChEBI" id="CHEBI:15740"/>
        <dbReference type="ChEBI" id="CHEBI:17813"/>
        <dbReference type="ChEBI" id="CHEBI:57618"/>
        <dbReference type="ChEBI" id="CHEBI:58210"/>
        <dbReference type="ChEBI" id="CHEBI:166681"/>
    </reaction>
    <physiologicalReaction direction="left-to-right" evidence="16">
        <dbReference type="Rhea" id="RHEA:75112"/>
    </physiologicalReaction>
</comment>
<reference evidence="22 23" key="1">
    <citation type="journal article" date="2016" name="Proc. Natl. Acad. Sci. U.S.A.">
        <title>Comparative genomics of biotechnologically important yeasts.</title>
        <authorList>
            <person name="Riley R."/>
            <person name="Haridas S."/>
            <person name="Wolfe K.H."/>
            <person name="Lopes M.R."/>
            <person name="Hittinger C.T."/>
            <person name="Goeker M."/>
            <person name="Salamov A.A."/>
            <person name="Wisecaver J.H."/>
            <person name="Long T.M."/>
            <person name="Calvey C.H."/>
            <person name="Aerts A.L."/>
            <person name="Barry K.W."/>
            <person name="Choi C."/>
            <person name="Clum A."/>
            <person name="Coughlan A.Y."/>
            <person name="Deshpande S."/>
            <person name="Douglass A.P."/>
            <person name="Hanson S.J."/>
            <person name="Klenk H.-P."/>
            <person name="LaButti K.M."/>
            <person name="Lapidus A."/>
            <person name="Lindquist E.A."/>
            <person name="Lipzen A.M."/>
            <person name="Meier-Kolthoff J.P."/>
            <person name="Ohm R.A."/>
            <person name="Otillar R.P."/>
            <person name="Pangilinan J.L."/>
            <person name="Peng Y."/>
            <person name="Rokas A."/>
            <person name="Rosa C.A."/>
            <person name="Scheuner C."/>
            <person name="Sibirny A.A."/>
            <person name="Slot J.C."/>
            <person name="Stielow J.B."/>
            <person name="Sun H."/>
            <person name="Kurtzman C.P."/>
            <person name="Blackwell M."/>
            <person name="Grigoriev I.V."/>
            <person name="Jeffries T.W."/>
        </authorList>
    </citation>
    <scope>NUCLEOTIDE SEQUENCE [LARGE SCALE GENOMIC DNA]</scope>
    <source>
        <strain evidence="22 23">NRRL Y-11557</strain>
    </source>
</reference>
<comment type="catalytic activity">
    <reaction evidence="19">
        <text>a 14alpha-formyl steroid + reduced [NADPH--hemoprotein reductase] + O2 = a Delta(14) steroid + formate + oxidized [NADPH--hemoprotein reductase] + H2O + 2 H(+)</text>
        <dbReference type="Rhea" id="RHEA:68068"/>
        <dbReference type="Rhea" id="RHEA-COMP:11964"/>
        <dbReference type="Rhea" id="RHEA-COMP:11965"/>
        <dbReference type="ChEBI" id="CHEBI:15377"/>
        <dbReference type="ChEBI" id="CHEBI:15378"/>
        <dbReference type="ChEBI" id="CHEBI:15379"/>
        <dbReference type="ChEBI" id="CHEBI:15740"/>
        <dbReference type="ChEBI" id="CHEBI:57618"/>
        <dbReference type="ChEBI" id="CHEBI:58210"/>
        <dbReference type="ChEBI" id="CHEBI:138031"/>
        <dbReference type="ChEBI" id="CHEBI:176902"/>
    </reaction>
    <physiologicalReaction direction="left-to-right" evidence="19">
        <dbReference type="Rhea" id="RHEA:68069"/>
    </physiologicalReaction>
</comment>
<keyword evidence="3 20" id="KW-0349">Heme</keyword>
<keyword evidence="21" id="KW-0560">Oxidoreductase</keyword>
<keyword evidence="23" id="KW-1185">Reference proteome</keyword>
<dbReference type="InterPro" id="IPR002403">
    <property type="entry name" value="Cyt_P450_E_grp-IV"/>
</dbReference>
<evidence type="ECO:0000256" key="5">
    <source>
        <dbReference type="ARBA" id="ARBA00023004"/>
    </source>
</evidence>
<evidence type="ECO:0000256" key="13">
    <source>
        <dbReference type="ARBA" id="ARBA00047587"/>
    </source>
</evidence>
<comment type="pathway">
    <text evidence="6">Steroid biosynthesis; zymosterol biosynthesis; zymosterol from lanosterol: step 1/6.</text>
</comment>
<accession>A0A1E3PVF2</accession>
<comment type="catalytic activity">
    <reaction evidence="14">
        <text>lanosterol + 3 reduced [NADPH--hemoprotein reductase] + 3 O2 = 4,4-dimethyl-5alpha-cholesta-8,14,24-trien-3beta-ol + formate + 3 oxidized [NADPH--hemoprotein reductase] + 4 H2O + 4 H(+)</text>
        <dbReference type="Rhea" id="RHEA:25286"/>
        <dbReference type="Rhea" id="RHEA-COMP:11964"/>
        <dbReference type="Rhea" id="RHEA-COMP:11965"/>
        <dbReference type="ChEBI" id="CHEBI:15377"/>
        <dbReference type="ChEBI" id="CHEBI:15378"/>
        <dbReference type="ChEBI" id="CHEBI:15379"/>
        <dbReference type="ChEBI" id="CHEBI:15740"/>
        <dbReference type="ChEBI" id="CHEBI:16521"/>
        <dbReference type="ChEBI" id="CHEBI:17813"/>
        <dbReference type="ChEBI" id="CHEBI:57618"/>
        <dbReference type="ChEBI" id="CHEBI:58210"/>
        <dbReference type="EC" id="1.14.14.154"/>
    </reaction>
    <physiologicalReaction direction="left-to-right" evidence="14">
        <dbReference type="Rhea" id="RHEA:25287"/>
    </physiologicalReaction>
</comment>
<evidence type="ECO:0000256" key="16">
    <source>
        <dbReference type="ARBA" id="ARBA00048479"/>
    </source>
</evidence>
<dbReference type="GO" id="GO:0020037">
    <property type="term" value="F:heme binding"/>
    <property type="evidence" value="ECO:0007669"/>
    <property type="project" value="InterPro"/>
</dbReference>
<dbReference type="PANTHER" id="PTHR24304">
    <property type="entry name" value="CYTOCHROME P450 FAMILY 7"/>
    <property type="match status" value="1"/>
</dbReference>
<evidence type="ECO:0000313" key="22">
    <source>
        <dbReference type="EMBL" id="ODQ69396.1"/>
    </source>
</evidence>
<dbReference type="Pfam" id="PF00067">
    <property type="entry name" value="p450"/>
    <property type="match status" value="1"/>
</dbReference>
<comment type="catalytic activity">
    <reaction evidence="18">
        <text>lanosterol + reduced [NADPH--hemoprotein reductase] + O2 = 32-hydroxylanosterol + oxidized [NADPH--hemoprotein reductase] + H2O + H(+)</text>
        <dbReference type="Rhea" id="RHEA:75103"/>
        <dbReference type="Rhea" id="RHEA-COMP:11964"/>
        <dbReference type="Rhea" id="RHEA-COMP:11965"/>
        <dbReference type="ChEBI" id="CHEBI:15377"/>
        <dbReference type="ChEBI" id="CHEBI:15378"/>
        <dbReference type="ChEBI" id="CHEBI:15379"/>
        <dbReference type="ChEBI" id="CHEBI:16521"/>
        <dbReference type="ChEBI" id="CHEBI:57618"/>
        <dbReference type="ChEBI" id="CHEBI:58210"/>
        <dbReference type="ChEBI" id="CHEBI:166806"/>
    </reaction>
    <physiologicalReaction direction="left-to-right" evidence="18">
        <dbReference type="Rhea" id="RHEA:75104"/>
    </physiologicalReaction>
</comment>
<dbReference type="STRING" id="675824.A0A1E3PVF2"/>
<evidence type="ECO:0000256" key="17">
    <source>
        <dbReference type="ARBA" id="ARBA00048866"/>
    </source>
</evidence>
<evidence type="ECO:0000256" key="3">
    <source>
        <dbReference type="ARBA" id="ARBA00022617"/>
    </source>
</evidence>
<comment type="similarity">
    <text evidence="2 21">Belongs to the cytochrome P450 family.</text>
</comment>
<evidence type="ECO:0000313" key="23">
    <source>
        <dbReference type="Proteomes" id="UP000094385"/>
    </source>
</evidence>
<dbReference type="GO" id="GO:0008395">
    <property type="term" value="F:steroid hydroxylase activity"/>
    <property type="evidence" value="ECO:0007669"/>
    <property type="project" value="TreeGrafter"/>
</dbReference>
<dbReference type="InterPro" id="IPR017972">
    <property type="entry name" value="Cyt_P450_CS"/>
</dbReference>
<evidence type="ECO:0000256" key="19">
    <source>
        <dbReference type="ARBA" id="ARBA00049450"/>
    </source>
</evidence>
<comment type="cofactor">
    <cofactor evidence="1 20">
        <name>heme</name>
        <dbReference type="ChEBI" id="CHEBI:30413"/>
    </cofactor>
</comment>
<comment type="catalytic activity">
    <reaction evidence="12">
        <text>32-hydroxylanosterol + reduced [NADPH--hemoprotein reductase] + O2 = 32-oxolanosterol + oxidized [NADPH--hemoprotein reductase] + 2 H2O + H(+)</text>
        <dbReference type="Rhea" id="RHEA:75107"/>
        <dbReference type="Rhea" id="RHEA-COMP:11964"/>
        <dbReference type="Rhea" id="RHEA-COMP:11965"/>
        <dbReference type="ChEBI" id="CHEBI:15377"/>
        <dbReference type="ChEBI" id="CHEBI:15378"/>
        <dbReference type="ChEBI" id="CHEBI:15379"/>
        <dbReference type="ChEBI" id="CHEBI:57618"/>
        <dbReference type="ChEBI" id="CHEBI:58210"/>
        <dbReference type="ChEBI" id="CHEBI:166681"/>
        <dbReference type="ChEBI" id="CHEBI:166806"/>
    </reaction>
    <physiologicalReaction direction="left-to-right" evidence="12">
        <dbReference type="Rhea" id="RHEA:75108"/>
    </physiologicalReaction>
</comment>
<keyword evidence="4 20" id="KW-0479">Metal-binding</keyword>
<comment type="catalytic activity">
    <reaction evidence="17">
        <text>a 14alpha-methyl steroid + reduced [NADPH--hemoprotein reductase] + O2 = a 14alpha-hydroxymethyl steroid + oxidized [NADPH--hemoprotein reductase] + H2O + H(+)</text>
        <dbReference type="Rhea" id="RHEA:68060"/>
        <dbReference type="Rhea" id="RHEA-COMP:11964"/>
        <dbReference type="Rhea" id="RHEA-COMP:11965"/>
        <dbReference type="ChEBI" id="CHEBI:15377"/>
        <dbReference type="ChEBI" id="CHEBI:15378"/>
        <dbReference type="ChEBI" id="CHEBI:15379"/>
        <dbReference type="ChEBI" id="CHEBI:57618"/>
        <dbReference type="ChEBI" id="CHEBI:58210"/>
        <dbReference type="ChEBI" id="CHEBI:138029"/>
        <dbReference type="ChEBI" id="CHEBI:176901"/>
    </reaction>
    <physiologicalReaction direction="left-to-right" evidence="17">
        <dbReference type="Rhea" id="RHEA:68061"/>
    </physiologicalReaction>
</comment>
<keyword evidence="5 20" id="KW-0408">Iron</keyword>
<dbReference type="EMBL" id="KV454304">
    <property type="protein sequence ID" value="ODQ69396.1"/>
    <property type="molecule type" value="Genomic_DNA"/>
</dbReference>
<evidence type="ECO:0000256" key="9">
    <source>
        <dbReference type="ARBA" id="ARBA00042983"/>
    </source>
</evidence>
<evidence type="ECO:0000256" key="15">
    <source>
        <dbReference type="ARBA" id="ARBA00047702"/>
    </source>
</evidence>
<dbReference type="GO" id="GO:0005506">
    <property type="term" value="F:iron ion binding"/>
    <property type="evidence" value="ECO:0007669"/>
    <property type="project" value="InterPro"/>
</dbReference>
<evidence type="ECO:0000256" key="1">
    <source>
        <dbReference type="ARBA" id="ARBA00001971"/>
    </source>
</evidence>
<evidence type="ECO:0000256" key="2">
    <source>
        <dbReference type="ARBA" id="ARBA00010617"/>
    </source>
</evidence>
<evidence type="ECO:0000256" key="4">
    <source>
        <dbReference type="ARBA" id="ARBA00022723"/>
    </source>
</evidence>
<evidence type="ECO:0000256" key="11">
    <source>
        <dbReference type="ARBA" id="ARBA00043156"/>
    </source>
</evidence>
<comment type="catalytic activity">
    <reaction evidence="13">
        <text>a 14alpha-hydroxymethyl steroid + reduced [NADPH--hemoprotein reductase] + O2 = a 14alpha-formyl steroid + oxidized [NADPH--hemoprotein reductase] + 2 H2O + H(+)</text>
        <dbReference type="Rhea" id="RHEA:68064"/>
        <dbReference type="Rhea" id="RHEA-COMP:11964"/>
        <dbReference type="Rhea" id="RHEA-COMP:11965"/>
        <dbReference type="ChEBI" id="CHEBI:15377"/>
        <dbReference type="ChEBI" id="CHEBI:15378"/>
        <dbReference type="ChEBI" id="CHEBI:15379"/>
        <dbReference type="ChEBI" id="CHEBI:57618"/>
        <dbReference type="ChEBI" id="CHEBI:58210"/>
        <dbReference type="ChEBI" id="CHEBI:176901"/>
        <dbReference type="ChEBI" id="CHEBI:176902"/>
    </reaction>
    <physiologicalReaction direction="left-to-right" evidence="13">
        <dbReference type="Rhea" id="RHEA:68065"/>
    </physiologicalReaction>
</comment>
<evidence type="ECO:0000256" key="7">
    <source>
        <dbReference type="ARBA" id="ARBA00038974"/>
    </source>
</evidence>
<keyword evidence="21" id="KW-0503">Monooxygenase</keyword>
<dbReference type="InterPro" id="IPR036396">
    <property type="entry name" value="Cyt_P450_sf"/>
</dbReference>
<dbReference type="EC" id="1.14.14.154" evidence="7"/>
<proteinExistence type="inferred from homology"/>
<dbReference type="PANTHER" id="PTHR24304:SF2">
    <property type="entry name" value="24-HYDROXYCHOLESTEROL 7-ALPHA-HYDROXYLASE"/>
    <property type="match status" value="1"/>
</dbReference>
<gene>
    <name evidence="22" type="ORF">LIPSTDRAFT_114214</name>
</gene>
<dbReference type="InterPro" id="IPR050529">
    <property type="entry name" value="CYP450_sterol_14alpha_dmase"/>
</dbReference>
<dbReference type="Proteomes" id="UP000094385">
    <property type="component" value="Unassembled WGS sequence"/>
</dbReference>
<evidence type="ECO:0000256" key="12">
    <source>
        <dbReference type="ARBA" id="ARBA00047379"/>
    </source>
</evidence>
<evidence type="ECO:0000256" key="8">
    <source>
        <dbReference type="ARBA" id="ARBA00042513"/>
    </source>
</evidence>
<evidence type="ECO:0000256" key="14">
    <source>
        <dbReference type="ARBA" id="ARBA00047670"/>
    </source>
</evidence>
<evidence type="ECO:0000256" key="21">
    <source>
        <dbReference type="RuleBase" id="RU000461"/>
    </source>
</evidence>
<evidence type="ECO:0000256" key="20">
    <source>
        <dbReference type="PIRSR" id="PIRSR602403-1"/>
    </source>
</evidence>
<dbReference type="OrthoDB" id="1470350at2759"/>
<organism evidence="22 23">
    <name type="scientific">Lipomyces starkeyi NRRL Y-11557</name>
    <dbReference type="NCBI Taxonomy" id="675824"/>
    <lineage>
        <taxon>Eukaryota</taxon>
        <taxon>Fungi</taxon>
        <taxon>Dikarya</taxon>
        <taxon>Ascomycota</taxon>
        <taxon>Saccharomycotina</taxon>
        <taxon>Lipomycetes</taxon>
        <taxon>Lipomycetales</taxon>
        <taxon>Lipomycetaceae</taxon>
        <taxon>Lipomyces</taxon>
    </lineage>
</organism>
<dbReference type="PROSITE" id="PS00086">
    <property type="entry name" value="CYTOCHROME_P450"/>
    <property type="match status" value="1"/>
</dbReference>
<feature type="binding site" description="axial binding residue" evidence="20">
    <location>
        <position position="384"/>
    </location>
    <ligand>
        <name>heme</name>
        <dbReference type="ChEBI" id="CHEBI:30413"/>
    </ligand>
    <ligandPart>
        <name>Fe</name>
        <dbReference type="ChEBI" id="CHEBI:18248"/>
    </ligandPart>
</feature>
<evidence type="ECO:0000256" key="10">
    <source>
        <dbReference type="ARBA" id="ARBA00043106"/>
    </source>
</evidence>
<dbReference type="GO" id="GO:0008398">
    <property type="term" value="F:sterol 14-demethylase activity"/>
    <property type="evidence" value="ECO:0007669"/>
    <property type="project" value="UniProtKB-EC"/>
</dbReference>
<dbReference type="SUPFAM" id="SSF48264">
    <property type="entry name" value="Cytochrome P450"/>
    <property type="match status" value="1"/>
</dbReference>
<evidence type="ECO:0000256" key="18">
    <source>
        <dbReference type="ARBA" id="ARBA00049163"/>
    </source>
</evidence>
<dbReference type="AlphaFoldDB" id="A0A1E3PVF2"/>
<name>A0A1E3PVF2_LIPST</name>
<comment type="catalytic activity">
    <reaction evidence="15">
        <text>a 14alpha-methyl steroid + 3 reduced [NADPH--hemoprotein reductase] + 3 O2 = a Delta(14) steroid + formate + 3 oxidized [NADPH--hemoprotein reductase] + 4 H2O + 4 H(+)</text>
        <dbReference type="Rhea" id="RHEA:54028"/>
        <dbReference type="Rhea" id="RHEA-COMP:11964"/>
        <dbReference type="Rhea" id="RHEA-COMP:11965"/>
        <dbReference type="ChEBI" id="CHEBI:15377"/>
        <dbReference type="ChEBI" id="CHEBI:15378"/>
        <dbReference type="ChEBI" id="CHEBI:15379"/>
        <dbReference type="ChEBI" id="CHEBI:15740"/>
        <dbReference type="ChEBI" id="CHEBI:57618"/>
        <dbReference type="ChEBI" id="CHEBI:58210"/>
        <dbReference type="ChEBI" id="CHEBI:138029"/>
        <dbReference type="ChEBI" id="CHEBI:138031"/>
        <dbReference type="EC" id="1.14.14.154"/>
    </reaction>
    <physiologicalReaction direction="left-to-right" evidence="15">
        <dbReference type="Rhea" id="RHEA:54029"/>
    </physiologicalReaction>
</comment>
<dbReference type="PRINTS" id="PR00465">
    <property type="entry name" value="EP450IV"/>
</dbReference>
<sequence length="450" mass="51050">MARDPQPFLLRLQKKYGRIFTIYVAGERMSILSDPIFGNRQAWRNTDCLSLGHFIQYISPSLFGYSKHFAADIEFQEKLNEKILSVLNSTPLIADVTQSLKATYLSLIDDGSVYTKFMDGDVIDLYQYSRHNMYYSSARALFGPEFPIDKIFLPYTRFEDGIVKFLKRYPRFLNSDGYNAQQKVLAELGSFFMDFSRVSKSSVLVRALYDIFMASIYKSPADLAGYFFAIIFASKSNSVPAAFWLLANIVADAALKAEIEGIIASNYDPETDDFDWNKLLKNPVIVSCFKETVRLNVNVISGRKVMKDYTIKVASDSEEEAKNVTLRAGSLLLMPLNMLHWNKESYPDPMKWIGKRFLADNKGIHNADKWRAAYAPWGGGAHMCPGRHLALLEAVIQLVYTLAHFDIEPIEDLPAPIVGDRYGAGVFKPERGYRVKFTRRKTVLPSAVKS</sequence>
<evidence type="ECO:0000256" key="6">
    <source>
        <dbReference type="ARBA" id="ARBA00037887"/>
    </source>
</evidence>
<dbReference type="InterPro" id="IPR001128">
    <property type="entry name" value="Cyt_P450"/>
</dbReference>
<protein>
    <recommendedName>
        <fullName evidence="7">sterol 14alpha-demethylase</fullName>
        <ecNumber evidence="7">1.14.14.154</ecNumber>
    </recommendedName>
    <alternativeName>
        <fullName evidence="9">Cytochrome P450 51</fullName>
    </alternativeName>
    <alternativeName>
        <fullName evidence="11">Cytochrome P450-14DM</fullName>
    </alternativeName>
    <alternativeName>
        <fullName evidence="8">Cytochrome P450-LIA1</fullName>
    </alternativeName>
    <alternativeName>
        <fullName evidence="10">Sterol 14-alpha demethylase</fullName>
    </alternativeName>
</protein>